<protein>
    <submittedName>
        <fullName evidence="2">Uncharacterized protein</fullName>
    </submittedName>
</protein>
<dbReference type="AlphaFoldDB" id="E1EVJ3"/>
<evidence type="ECO:0000313" key="3">
    <source>
        <dbReference type="Proteomes" id="UP000008974"/>
    </source>
</evidence>
<evidence type="ECO:0000313" key="2">
    <source>
        <dbReference type="EMBL" id="EFO65763.1"/>
    </source>
</evidence>
<feature type="non-terminal residue" evidence="2">
    <location>
        <position position="511"/>
    </location>
</feature>
<dbReference type="VEuPathDB" id="GiardiaDB:GLP15_4100"/>
<organism evidence="2 3">
    <name type="scientific">Giardia intestinalis (strain P15)</name>
    <name type="common">Giardia lamblia</name>
    <dbReference type="NCBI Taxonomy" id="658858"/>
    <lineage>
        <taxon>Eukaryota</taxon>
        <taxon>Metamonada</taxon>
        <taxon>Diplomonadida</taxon>
        <taxon>Hexamitidae</taxon>
        <taxon>Giardiinae</taxon>
        <taxon>Giardia</taxon>
    </lineage>
</organism>
<dbReference type="OrthoDB" id="10412573at2759"/>
<feature type="region of interest" description="Disordered" evidence="1">
    <location>
        <begin position="311"/>
        <end position="332"/>
    </location>
</feature>
<dbReference type="EMBL" id="ACVC01000004">
    <property type="protein sequence ID" value="EFO65763.1"/>
    <property type="molecule type" value="Genomic_DNA"/>
</dbReference>
<name>E1EVJ3_GIAIA</name>
<gene>
    <name evidence="2" type="ORF">GLP15_4100</name>
</gene>
<reference evidence="2 3" key="1">
    <citation type="journal article" date="2010" name="BMC Genomics">
        <title>Genome analysis and comparative genomics of a Giardia intestinalis assemblage E isolate.</title>
        <authorList>
            <person name="Jerlstrom-Hultqvist J."/>
            <person name="Franzen O."/>
            <person name="Ankarklev J."/>
            <person name="Xu F."/>
            <person name="Nohynkova E."/>
            <person name="Andersson J.O."/>
            <person name="Svard S.G."/>
            <person name="Andersson B."/>
        </authorList>
    </citation>
    <scope>NUCLEOTIDE SEQUENCE [LARGE SCALE GENOMIC DNA]</scope>
    <source>
        <strain evidence="2 3">P15</strain>
    </source>
</reference>
<proteinExistence type="predicted"/>
<evidence type="ECO:0000256" key="1">
    <source>
        <dbReference type="SAM" id="MobiDB-lite"/>
    </source>
</evidence>
<accession>E1EVJ3</accession>
<dbReference type="Proteomes" id="UP000008974">
    <property type="component" value="Unassembled WGS sequence"/>
</dbReference>
<sequence length="511" mass="56200">MTPDGEENAIEDRQSSPLCLGRDICATSEHMVNEEKLGQPRCTKGLDHTFSTSQDIIGELIADTVLVKGMPLASGRILKQILLSCVSAVASTDEYPASVRQSLVKHITNANVSSQAIRRRCITYGNEHQNILRSLLYNAVACSISYNLTTNPAVLSHMVTYMNALLPTGEIKTLVCGISKFDENAPGSMLRSAFFSSLGADVSDELCKILSSKLVSITTNLTVSATTRPSKLCDEVACALHDLSNKRAILYMGCLMQRQNKAFTVLCEQHFSDVIEVVHKLTMKILNMPVSMRGQFRSCLAQYERSIKDPSVADESIGPEGDPSILPDTSGVEPASKRASLKIDAEAGFQPALRVYSTIRWTYLYLCILSFYENLERLTAFISQCPNTTSILSKRLTTQLINPAWIRRLAFLADLFQLCTSLRLLMEGPRIVPGHALLEMGGLRDALQTVLADLRAGVWARLPRLGARLRDGAALPDEERRPLVGALEAFVAELDTCLSAYRQCLPLLRLA</sequence>
<comment type="caution">
    <text evidence="2">The sequence shown here is derived from an EMBL/GenBank/DDBJ whole genome shotgun (WGS) entry which is preliminary data.</text>
</comment>